<keyword evidence="8" id="KW-0460">Magnesium</keyword>
<keyword evidence="3" id="KW-0515">Mutator protein</keyword>
<evidence type="ECO:0000256" key="16">
    <source>
        <dbReference type="ARBA" id="ARBA00042798"/>
    </source>
</evidence>
<comment type="similarity">
    <text evidence="2">Belongs to the Nudix hydrolase family.</text>
</comment>
<dbReference type="PROSITE" id="PS51462">
    <property type="entry name" value="NUDIX"/>
    <property type="match status" value="1"/>
</dbReference>
<comment type="cofactor">
    <cofactor evidence="1">
        <name>Mg(2+)</name>
        <dbReference type="ChEBI" id="CHEBI:18420"/>
    </cofactor>
</comment>
<evidence type="ECO:0000256" key="6">
    <source>
        <dbReference type="ARBA" id="ARBA00022763"/>
    </source>
</evidence>
<dbReference type="RefSeq" id="WP_404630474.1">
    <property type="nucleotide sequence ID" value="NZ_JADIKM010000001.1"/>
</dbReference>
<dbReference type="EMBL" id="JADIKM010000001">
    <property type="protein sequence ID" value="MFK2903221.1"/>
    <property type="molecule type" value="Genomic_DNA"/>
</dbReference>
<dbReference type="PRINTS" id="PR00502">
    <property type="entry name" value="NUDIXFAMILY"/>
</dbReference>
<dbReference type="EC" id="3.6.1.55" evidence="12"/>
<proteinExistence type="inferred from homology"/>
<keyword evidence="5" id="KW-0479">Metal-binding</keyword>
<keyword evidence="9" id="KW-0234">DNA repair</keyword>
<evidence type="ECO:0000313" key="18">
    <source>
        <dbReference type="EMBL" id="MFK2903221.1"/>
    </source>
</evidence>
<keyword evidence="4" id="KW-0235">DNA replication</keyword>
<evidence type="ECO:0000256" key="10">
    <source>
        <dbReference type="ARBA" id="ARBA00035861"/>
    </source>
</evidence>
<evidence type="ECO:0000256" key="8">
    <source>
        <dbReference type="ARBA" id="ARBA00022842"/>
    </source>
</evidence>
<dbReference type="InterPro" id="IPR020084">
    <property type="entry name" value="NUDIX_hydrolase_CS"/>
</dbReference>
<dbReference type="NCBIfam" id="TIGR00586">
    <property type="entry name" value="mutt"/>
    <property type="match status" value="1"/>
</dbReference>
<gene>
    <name evidence="18" type="primary">mutT</name>
    <name evidence="18" type="ORF">ISP17_04540</name>
</gene>
<dbReference type="InterPro" id="IPR020476">
    <property type="entry name" value="Nudix_hydrolase"/>
</dbReference>
<keyword evidence="19" id="KW-1185">Reference proteome</keyword>
<dbReference type="PROSITE" id="PS00893">
    <property type="entry name" value="NUDIX_BOX"/>
    <property type="match status" value="1"/>
</dbReference>
<organism evidence="18 19">
    <name type="scientific">Dyella ginsengisoli</name>
    <dbReference type="NCBI Taxonomy" id="363848"/>
    <lineage>
        <taxon>Bacteria</taxon>
        <taxon>Pseudomonadati</taxon>
        <taxon>Pseudomonadota</taxon>
        <taxon>Gammaproteobacteria</taxon>
        <taxon>Lysobacterales</taxon>
        <taxon>Rhodanobacteraceae</taxon>
        <taxon>Dyella</taxon>
    </lineage>
</organism>
<dbReference type="CDD" id="cd03425">
    <property type="entry name" value="NUDIX_MutT_NudA_like"/>
    <property type="match status" value="1"/>
</dbReference>
<evidence type="ECO:0000256" key="3">
    <source>
        <dbReference type="ARBA" id="ARBA00022457"/>
    </source>
</evidence>
<evidence type="ECO:0000256" key="11">
    <source>
        <dbReference type="ARBA" id="ARBA00036904"/>
    </source>
</evidence>
<evidence type="ECO:0000313" key="19">
    <source>
        <dbReference type="Proteomes" id="UP001620460"/>
    </source>
</evidence>
<dbReference type="Gene3D" id="3.90.79.10">
    <property type="entry name" value="Nucleoside Triphosphate Pyrophosphohydrolase"/>
    <property type="match status" value="1"/>
</dbReference>
<dbReference type="Pfam" id="PF14815">
    <property type="entry name" value="NUDIX_4"/>
    <property type="match status" value="1"/>
</dbReference>
<evidence type="ECO:0000256" key="1">
    <source>
        <dbReference type="ARBA" id="ARBA00001946"/>
    </source>
</evidence>
<dbReference type="InterPro" id="IPR047127">
    <property type="entry name" value="MutT-like"/>
</dbReference>
<evidence type="ECO:0000256" key="2">
    <source>
        <dbReference type="ARBA" id="ARBA00005582"/>
    </source>
</evidence>
<sequence>MPVAPSPLHVMAGVLRRHDGQVLITERPAGKHLGGCWEFPGGKLDPGEAPRDGLARELHEELGIRLVAAEPMLALPWRYDSKELLLDTWLVVAWQGAPQSLEQQALEWVMPADLAPERLAPADREILRHLLGS</sequence>
<feature type="domain" description="Nudix hydrolase" evidence="17">
    <location>
        <begin position="5"/>
        <end position="132"/>
    </location>
</feature>
<keyword evidence="6" id="KW-0227">DNA damage</keyword>
<dbReference type="InterPro" id="IPR029119">
    <property type="entry name" value="MutY_C"/>
</dbReference>
<accession>A0ABW8JSK8</accession>
<dbReference type="InterPro" id="IPR000086">
    <property type="entry name" value="NUDIX_hydrolase_dom"/>
</dbReference>
<dbReference type="InterPro" id="IPR003561">
    <property type="entry name" value="Mutator_MutT"/>
</dbReference>
<comment type="catalytic activity">
    <reaction evidence="10">
        <text>8-oxo-dGTP + H2O = 8-oxo-dGMP + diphosphate + H(+)</text>
        <dbReference type="Rhea" id="RHEA:31575"/>
        <dbReference type="ChEBI" id="CHEBI:15377"/>
        <dbReference type="ChEBI" id="CHEBI:15378"/>
        <dbReference type="ChEBI" id="CHEBI:33019"/>
        <dbReference type="ChEBI" id="CHEBI:63224"/>
        <dbReference type="ChEBI" id="CHEBI:77896"/>
        <dbReference type="EC" id="3.6.1.55"/>
    </reaction>
</comment>
<reference evidence="18 19" key="1">
    <citation type="submission" date="2020-10" db="EMBL/GenBank/DDBJ databases">
        <title>Phylogeny of dyella-like bacteria.</title>
        <authorList>
            <person name="Fu J."/>
        </authorList>
    </citation>
    <scope>NUCLEOTIDE SEQUENCE [LARGE SCALE GENOMIC DNA]</scope>
    <source>
        <strain evidence="18 19">Gsoil3046</strain>
    </source>
</reference>
<dbReference type="PANTHER" id="PTHR47707">
    <property type="entry name" value="8-OXO-DGTP DIPHOSPHATASE"/>
    <property type="match status" value="1"/>
</dbReference>
<evidence type="ECO:0000256" key="7">
    <source>
        <dbReference type="ARBA" id="ARBA00022801"/>
    </source>
</evidence>
<evidence type="ECO:0000256" key="4">
    <source>
        <dbReference type="ARBA" id="ARBA00022705"/>
    </source>
</evidence>
<evidence type="ECO:0000256" key="14">
    <source>
        <dbReference type="ARBA" id="ARBA00041592"/>
    </source>
</evidence>
<comment type="catalytic activity">
    <reaction evidence="11">
        <text>8-oxo-GTP + H2O = 8-oxo-GMP + diphosphate + H(+)</text>
        <dbReference type="Rhea" id="RHEA:67616"/>
        <dbReference type="ChEBI" id="CHEBI:15377"/>
        <dbReference type="ChEBI" id="CHEBI:15378"/>
        <dbReference type="ChEBI" id="CHEBI:33019"/>
        <dbReference type="ChEBI" id="CHEBI:143553"/>
        <dbReference type="ChEBI" id="CHEBI:145694"/>
    </reaction>
</comment>
<comment type="caution">
    <text evidence="18">The sequence shown here is derived from an EMBL/GenBank/DDBJ whole genome shotgun (WGS) entry which is preliminary data.</text>
</comment>
<dbReference type="PANTHER" id="PTHR47707:SF1">
    <property type="entry name" value="NUDIX HYDROLASE FAMILY PROTEIN"/>
    <property type="match status" value="1"/>
</dbReference>
<evidence type="ECO:0000256" key="12">
    <source>
        <dbReference type="ARBA" id="ARBA00038905"/>
    </source>
</evidence>
<evidence type="ECO:0000256" key="9">
    <source>
        <dbReference type="ARBA" id="ARBA00023204"/>
    </source>
</evidence>
<keyword evidence="7" id="KW-0378">Hydrolase</keyword>
<name>A0ABW8JSK8_9GAMM</name>
<evidence type="ECO:0000256" key="13">
    <source>
        <dbReference type="ARBA" id="ARBA00040794"/>
    </source>
</evidence>
<dbReference type="Proteomes" id="UP001620460">
    <property type="component" value="Unassembled WGS sequence"/>
</dbReference>
<dbReference type="InterPro" id="IPR015797">
    <property type="entry name" value="NUDIX_hydrolase-like_dom_sf"/>
</dbReference>
<dbReference type="SUPFAM" id="SSF55811">
    <property type="entry name" value="Nudix"/>
    <property type="match status" value="1"/>
</dbReference>
<evidence type="ECO:0000256" key="5">
    <source>
        <dbReference type="ARBA" id="ARBA00022723"/>
    </source>
</evidence>
<evidence type="ECO:0000259" key="17">
    <source>
        <dbReference type="PROSITE" id="PS51462"/>
    </source>
</evidence>
<protein>
    <recommendedName>
        <fullName evidence="13">8-oxo-dGTP diphosphatase</fullName>
        <ecNumber evidence="12">3.6.1.55</ecNumber>
    </recommendedName>
    <alternativeName>
        <fullName evidence="16">7,8-dihydro-8-oxoguanine-triphosphatase</fullName>
    </alternativeName>
    <alternativeName>
        <fullName evidence="15">Mutator protein MutT</fullName>
    </alternativeName>
    <alternativeName>
        <fullName evidence="14">dGTP pyrophosphohydrolase</fullName>
    </alternativeName>
</protein>
<evidence type="ECO:0000256" key="15">
    <source>
        <dbReference type="ARBA" id="ARBA00041979"/>
    </source>
</evidence>